<dbReference type="AlphaFoldDB" id="K9WY25"/>
<dbReference type="Proteomes" id="UP000010475">
    <property type="component" value="Chromosome"/>
</dbReference>
<dbReference type="KEGG" id="csg:Cylst_2515"/>
<dbReference type="RefSeq" id="WP_015207978.1">
    <property type="nucleotide sequence ID" value="NC_019757.1"/>
</dbReference>
<dbReference type="OrthoDB" id="9844633at2"/>
<evidence type="ECO:0000313" key="1">
    <source>
        <dbReference type="EMBL" id="AFZ24724.1"/>
    </source>
</evidence>
<keyword evidence="2" id="KW-1185">Reference proteome</keyword>
<organism evidence="1 2">
    <name type="scientific">Cylindrospermum stagnale PCC 7417</name>
    <dbReference type="NCBI Taxonomy" id="56107"/>
    <lineage>
        <taxon>Bacteria</taxon>
        <taxon>Bacillati</taxon>
        <taxon>Cyanobacteriota</taxon>
        <taxon>Cyanophyceae</taxon>
        <taxon>Nostocales</taxon>
        <taxon>Nostocaceae</taxon>
        <taxon>Cylindrospermum</taxon>
    </lineage>
</organism>
<gene>
    <name evidence="1" type="ORF">Cylst_2515</name>
</gene>
<sequence>MNTHIEDQLVDSLKIIWEETPQYSGLRVVDVPPKLRVLQDFLTTRFWPSLVRFIASGVLDRHGRTQEYSGFMFPEDLDPGDEPFEGVMIFDPLDTIYLSDSAFDRLMNRYFQTVIEGATKYQKDALKEDWWTEFFDIAKQIKQRVSG</sequence>
<reference evidence="1 2" key="1">
    <citation type="submission" date="2012-06" db="EMBL/GenBank/DDBJ databases">
        <title>Finished chromosome of genome of Cylindrospermum stagnale PCC 7417.</title>
        <authorList>
            <consortium name="US DOE Joint Genome Institute"/>
            <person name="Gugger M."/>
            <person name="Coursin T."/>
            <person name="Rippka R."/>
            <person name="Tandeau De Marsac N."/>
            <person name="Huntemann M."/>
            <person name="Wei C.-L."/>
            <person name="Han J."/>
            <person name="Detter J.C."/>
            <person name="Han C."/>
            <person name="Tapia R."/>
            <person name="Chen A."/>
            <person name="Kyrpides N."/>
            <person name="Mavromatis K."/>
            <person name="Markowitz V."/>
            <person name="Szeto E."/>
            <person name="Ivanova N."/>
            <person name="Pagani I."/>
            <person name="Pati A."/>
            <person name="Goodwin L."/>
            <person name="Nordberg H.P."/>
            <person name="Cantor M.N."/>
            <person name="Hua S.X."/>
            <person name="Woyke T."/>
            <person name="Kerfeld C.A."/>
        </authorList>
    </citation>
    <scope>NUCLEOTIDE SEQUENCE [LARGE SCALE GENOMIC DNA]</scope>
    <source>
        <strain evidence="1 2">PCC 7417</strain>
    </source>
</reference>
<accession>K9WY25</accession>
<dbReference type="HOGENOM" id="CLU_1765000_0_0_3"/>
<evidence type="ECO:0000313" key="2">
    <source>
        <dbReference type="Proteomes" id="UP000010475"/>
    </source>
</evidence>
<protein>
    <submittedName>
        <fullName evidence="1">Uncharacterized protein</fullName>
    </submittedName>
</protein>
<proteinExistence type="predicted"/>
<dbReference type="EMBL" id="CP003642">
    <property type="protein sequence ID" value="AFZ24724.1"/>
    <property type="molecule type" value="Genomic_DNA"/>
</dbReference>
<dbReference type="STRING" id="56107.Cylst_2515"/>
<name>K9WY25_9NOST</name>